<dbReference type="CDD" id="cd09917">
    <property type="entry name" value="F-box_SF"/>
    <property type="match status" value="1"/>
</dbReference>
<dbReference type="AlphaFoldDB" id="A0A9W8L1K0"/>
<organism evidence="3 4">
    <name type="scientific">Coemansia spiralis</name>
    <dbReference type="NCBI Taxonomy" id="417178"/>
    <lineage>
        <taxon>Eukaryota</taxon>
        <taxon>Fungi</taxon>
        <taxon>Fungi incertae sedis</taxon>
        <taxon>Zoopagomycota</taxon>
        <taxon>Kickxellomycotina</taxon>
        <taxon>Kickxellomycetes</taxon>
        <taxon>Kickxellales</taxon>
        <taxon>Kickxellaceae</taxon>
        <taxon>Coemansia</taxon>
    </lineage>
</organism>
<comment type="caution">
    <text evidence="3">The sequence shown here is derived from an EMBL/GenBank/DDBJ whole genome shotgun (WGS) entry which is preliminary data.</text>
</comment>
<dbReference type="Gene3D" id="3.80.10.10">
    <property type="entry name" value="Ribonuclease Inhibitor"/>
    <property type="match status" value="1"/>
</dbReference>
<dbReference type="SUPFAM" id="SSF52047">
    <property type="entry name" value="RNI-like"/>
    <property type="match status" value="1"/>
</dbReference>
<feature type="region of interest" description="Disordered" evidence="1">
    <location>
        <begin position="534"/>
        <end position="559"/>
    </location>
</feature>
<dbReference type="PROSITE" id="PS50181">
    <property type="entry name" value="FBOX"/>
    <property type="match status" value="1"/>
</dbReference>
<evidence type="ECO:0000313" key="4">
    <source>
        <dbReference type="Proteomes" id="UP001151516"/>
    </source>
</evidence>
<feature type="compositionally biased region" description="Low complexity" evidence="1">
    <location>
        <begin position="534"/>
        <end position="545"/>
    </location>
</feature>
<name>A0A9W8L1K0_9FUNG</name>
<dbReference type="Proteomes" id="UP001151516">
    <property type="component" value="Unassembled WGS sequence"/>
</dbReference>
<dbReference type="EMBL" id="JANBTX010000174">
    <property type="protein sequence ID" value="KAJ2685031.1"/>
    <property type="molecule type" value="Genomic_DNA"/>
</dbReference>
<reference evidence="3" key="1">
    <citation type="submission" date="2022-07" db="EMBL/GenBank/DDBJ databases">
        <title>Phylogenomic reconstructions and comparative analyses of Kickxellomycotina fungi.</title>
        <authorList>
            <person name="Reynolds N.K."/>
            <person name="Stajich J.E."/>
            <person name="Barry K."/>
            <person name="Grigoriev I.V."/>
            <person name="Crous P."/>
            <person name="Smith M.E."/>
        </authorList>
    </citation>
    <scope>NUCLEOTIDE SEQUENCE</scope>
    <source>
        <strain evidence="3">CBS 109367</strain>
    </source>
</reference>
<feature type="compositionally biased region" description="Polar residues" evidence="1">
    <location>
        <begin position="546"/>
        <end position="559"/>
    </location>
</feature>
<dbReference type="SUPFAM" id="SSF81383">
    <property type="entry name" value="F-box domain"/>
    <property type="match status" value="1"/>
</dbReference>
<proteinExistence type="predicted"/>
<accession>A0A9W8L1K0</accession>
<dbReference type="InterPro" id="IPR032675">
    <property type="entry name" value="LRR_dom_sf"/>
</dbReference>
<feature type="domain" description="F-box" evidence="2">
    <location>
        <begin position="23"/>
        <end position="68"/>
    </location>
</feature>
<dbReference type="Pfam" id="PF12937">
    <property type="entry name" value="F-box-like"/>
    <property type="match status" value="1"/>
</dbReference>
<dbReference type="OrthoDB" id="5584641at2759"/>
<evidence type="ECO:0000259" key="2">
    <source>
        <dbReference type="PROSITE" id="PS50181"/>
    </source>
</evidence>
<evidence type="ECO:0000313" key="3">
    <source>
        <dbReference type="EMBL" id="KAJ2685031.1"/>
    </source>
</evidence>
<evidence type="ECO:0000256" key="1">
    <source>
        <dbReference type="SAM" id="MobiDB-lite"/>
    </source>
</evidence>
<sequence>MMAIPISATKREVSIASLKDYTLRSYLKLPTSVYRRVAEYCDPRTRRRLARVSQSWRALVSPLLWETIYIYDYADCAAAAAHIHTHYREHVRTLHLHARNTRREVPAWLDSPAEVAIIGAWLEVDWPCLESLSIRFLFTPVDIRIIDLPRNMPRLTALSVENSYLPWRDVAKWALTMPLINDLSVSYTDELGEADRRRFAHLLGDYNVLQAIKGGGFVRLRMQYQPDELGVFYASILRTQPMLKELRIDRIPAAHVELLSKQLCFPSTLETLCLGIDASDSLPPLTCLNPRALPKLTRLMVRCNSSPLSQCEVALDEFVRHDWPHLRGLITSVLTNDQCRRLVSICPNLEVLMVQPESPAEHQVHNSGLEALMRGLRHLQRLHVVQQISPIGEMLSDSFIWKATHFEPPKMFSLRKSKRWESWAPKLASSPWLCTNLHDLSLCGVYLSFPALIQLLSTLPQINSLKVCIRSGAVGTVITSHMFEPWGRHSRLRYLTIDDIHEADLPRLRKLCEYMPLIRHCRIISQKPILPLQQSHQQSQQQSSSRPLSICNSNSSLKK</sequence>
<gene>
    <name evidence="3" type="ORF">IWW39_004542</name>
</gene>
<dbReference type="InterPro" id="IPR001810">
    <property type="entry name" value="F-box_dom"/>
</dbReference>
<protein>
    <recommendedName>
        <fullName evidence="2">F-box domain-containing protein</fullName>
    </recommendedName>
</protein>
<keyword evidence="4" id="KW-1185">Reference proteome</keyword>
<dbReference type="InterPro" id="IPR036047">
    <property type="entry name" value="F-box-like_dom_sf"/>
</dbReference>